<dbReference type="Proteomes" id="UP000481033">
    <property type="component" value="Unassembled WGS sequence"/>
</dbReference>
<keyword evidence="2" id="KW-1185">Reference proteome</keyword>
<proteinExistence type="predicted"/>
<protein>
    <submittedName>
        <fullName evidence="1">Uncharacterized protein</fullName>
    </submittedName>
</protein>
<name>A0A6M0RIS7_9CYAN</name>
<organism evidence="1 2">
    <name type="scientific">Adonisia turfae CCMR0081</name>
    <dbReference type="NCBI Taxonomy" id="2292702"/>
    <lineage>
        <taxon>Bacteria</taxon>
        <taxon>Bacillati</taxon>
        <taxon>Cyanobacteriota</taxon>
        <taxon>Adonisia</taxon>
        <taxon>Adonisia turfae</taxon>
    </lineage>
</organism>
<dbReference type="AlphaFoldDB" id="A0A6M0RIS7"/>
<evidence type="ECO:0000313" key="1">
    <source>
        <dbReference type="EMBL" id="NEZ55561.1"/>
    </source>
</evidence>
<accession>A0A6M0RIS7</accession>
<dbReference type="RefSeq" id="WP_163661031.1">
    <property type="nucleotide sequence ID" value="NZ_QXHD01000004.1"/>
</dbReference>
<dbReference type="EMBL" id="QXHD01000004">
    <property type="protein sequence ID" value="NEZ55561.1"/>
    <property type="molecule type" value="Genomic_DNA"/>
</dbReference>
<comment type="caution">
    <text evidence="1">The sequence shown here is derived from an EMBL/GenBank/DDBJ whole genome shotgun (WGS) entry which is preliminary data.</text>
</comment>
<reference evidence="1 2" key="1">
    <citation type="journal article" date="2020" name="Microb. Ecol.">
        <title>Ecogenomics of the Marine Benthic Filamentous Cyanobacterium Adonisia.</title>
        <authorList>
            <person name="Walter J.M."/>
            <person name="Coutinho F.H."/>
            <person name="Leomil L."/>
            <person name="Hargreaves P.I."/>
            <person name="Campeao M.E."/>
            <person name="Vieira V.V."/>
            <person name="Silva B.S."/>
            <person name="Fistarol G.O."/>
            <person name="Salomon P.S."/>
            <person name="Sawabe T."/>
            <person name="Mino S."/>
            <person name="Hosokawa M."/>
            <person name="Miyashita H."/>
            <person name="Maruyama F."/>
            <person name="van Verk M.C."/>
            <person name="Dutilh B.E."/>
            <person name="Thompson C.C."/>
            <person name="Thompson F.L."/>
        </authorList>
    </citation>
    <scope>NUCLEOTIDE SEQUENCE [LARGE SCALE GENOMIC DNA]</scope>
    <source>
        <strain evidence="1 2">CCMR0081</strain>
    </source>
</reference>
<sequence>MTYTTQELIDILDQELKAAWRGERVLLSTDDRLANPVVSKAIGAEKLSKVFALKDFRDQIHQYQREHNVSGLVWHPCTFKGQTIRLPEIHPNLAAIPADKATLAAAKTTIIEFWRTSSEGLRLWAAGHDPVEIDAATVESYIKETEWADISATRCELYLGLCWGNPKECYCGWAYPESGCHRIIAATAEPSDIKI</sequence>
<evidence type="ECO:0000313" key="2">
    <source>
        <dbReference type="Proteomes" id="UP000481033"/>
    </source>
</evidence>
<gene>
    <name evidence="1" type="ORF">DXZ20_07715</name>
</gene>